<sequence length="377" mass="40674">MEFLRFLLFFTILSLAIVASQADLDDYWKSKLPNTRMPKAVRDLLHNDWSEDKSTSVGVGKGGVNVNTGKGKGTHVNVGKGGVNVNTGKGKGTHVSVGKKGGVGVSTGKGTRVGVGKGGVGVSTGHKGHRVYVGVTPSPDPFKYLYAASEAQLHDDPNVALFFLEKDLHKGTTMNLKFTEPQSSPAGFLPRKTADSIPFSSNGVDDVLTRFDLKPDSASAEALKNTIKECEEPGIDGEEKYCATSMESMVDFTTSKLGSKVEAISTEVQKPDTESSQKYQIVDVRKLNGIKDDKSVVCHKMKYAYAVFYCHKTLETEAYAVSLIGANGNRAKAVAVCHKDTAAWNPKHLAFQVLKVKPGTVPICHFLPQDHIVWVSA</sequence>
<feature type="compositionally biased region" description="Low complexity" evidence="1">
    <location>
        <begin position="64"/>
        <end position="98"/>
    </location>
</feature>
<feature type="compositionally biased region" description="Gly residues" evidence="1">
    <location>
        <begin position="99"/>
        <end position="110"/>
    </location>
</feature>
<feature type="region of interest" description="Disordered" evidence="1">
    <location>
        <begin position="56"/>
        <end position="110"/>
    </location>
</feature>
<dbReference type="InterPro" id="IPR044816">
    <property type="entry name" value="BURP"/>
</dbReference>
<dbReference type="PANTHER" id="PTHR31236">
    <property type="entry name" value="BURP DOMAIN PROTEIN USPL1-LIKE"/>
    <property type="match status" value="1"/>
</dbReference>
<evidence type="ECO:0000256" key="2">
    <source>
        <dbReference type="SAM" id="SignalP"/>
    </source>
</evidence>
<organism evidence="4 5">
    <name type="scientific">Oldenlandia corymbosa var. corymbosa</name>
    <dbReference type="NCBI Taxonomy" id="529605"/>
    <lineage>
        <taxon>Eukaryota</taxon>
        <taxon>Viridiplantae</taxon>
        <taxon>Streptophyta</taxon>
        <taxon>Embryophyta</taxon>
        <taxon>Tracheophyta</taxon>
        <taxon>Spermatophyta</taxon>
        <taxon>Magnoliopsida</taxon>
        <taxon>eudicotyledons</taxon>
        <taxon>Gunneridae</taxon>
        <taxon>Pentapetalae</taxon>
        <taxon>asterids</taxon>
        <taxon>lamiids</taxon>
        <taxon>Gentianales</taxon>
        <taxon>Rubiaceae</taxon>
        <taxon>Rubioideae</taxon>
        <taxon>Spermacoceae</taxon>
        <taxon>Hedyotis-Oldenlandia complex</taxon>
        <taxon>Oldenlandia</taxon>
    </lineage>
</organism>
<accession>A0AAV1CDT1</accession>
<reference evidence="4" key="1">
    <citation type="submission" date="2023-03" db="EMBL/GenBank/DDBJ databases">
        <authorList>
            <person name="Julca I."/>
        </authorList>
    </citation>
    <scope>NUCLEOTIDE SEQUENCE</scope>
</reference>
<keyword evidence="5" id="KW-1185">Reference proteome</keyword>
<dbReference type="InterPro" id="IPR004873">
    <property type="entry name" value="BURP_dom"/>
</dbReference>
<gene>
    <name evidence="4" type="ORF">OLC1_LOCUS4870</name>
</gene>
<feature type="chain" id="PRO_5043841422" evidence="2">
    <location>
        <begin position="23"/>
        <end position="377"/>
    </location>
</feature>
<evidence type="ECO:0000313" key="5">
    <source>
        <dbReference type="Proteomes" id="UP001161247"/>
    </source>
</evidence>
<evidence type="ECO:0000313" key="4">
    <source>
        <dbReference type="EMBL" id="CAI9093471.1"/>
    </source>
</evidence>
<dbReference type="SMART" id="SM01045">
    <property type="entry name" value="BURP"/>
    <property type="match status" value="1"/>
</dbReference>
<dbReference type="PANTHER" id="PTHR31236:SF2">
    <property type="entry name" value="BURP DOMAIN PROTEIN RD22"/>
    <property type="match status" value="1"/>
</dbReference>
<evidence type="ECO:0000259" key="3">
    <source>
        <dbReference type="PROSITE" id="PS51277"/>
    </source>
</evidence>
<feature type="domain" description="BURP" evidence="3">
    <location>
        <begin position="162"/>
        <end position="377"/>
    </location>
</feature>
<proteinExistence type="predicted"/>
<evidence type="ECO:0000256" key="1">
    <source>
        <dbReference type="SAM" id="MobiDB-lite"/>
    </source>
</evidence>
<dbReference type="Pfam" id="PF03181">
    <property type="entry name" value="BURP"/>
    <property type="match status" value="1"/>
</dbReference>
<dbReference type="PROSITE" id="PS51277">
    <property type="entry name" value="BURP"/>
    <property type="match status" value="1"/>
</dbReference>
<protein>
    <submittedName>
        <fullName evidence="4">OLC1v1028973C1</fullName>
    </submittedName>
</protein>
<name>A0AAV1CDT1_OLDCO</name>
<dbReference type="Proteomes" id="UP001161247">
    <property type="component" value="Chromosome 2"/>
</dbReference>
<keyword evidence="2" id="KW-0732">Signal</keyword>
<feature type="signal peptide" evidence="2">
    <location>
        <begin position="1"/>
        <end position="22"/>
    </location>
</feature>
<dbReference type="EMBL" id="OX459119">
    <property type="protein sequence ID" value="CAI9093471.1"/>
    <property type="molecule type" value="Genomic_DNA"/>
</dbReference>
<dbReference type="AlphaFoldDB" id="A0AAV1CDT1"/>